<dbReference type="Pfam" id="PF02391">
    <property type="entry name" value="MoaE"/>
    <property type="match status" value="1"/>
</dbReference>
<dbReference type="Proteomes" id="UP000544872">
    <property type="component" value="Unassembled WGS sequence"/>
</dbReference>
<dbReference type="SUPFAM" id="SSF54690">
    <property type="entry name" value="Molybdopterin synthase subunit MoaE"/>
    <property type="match status" value="1"/>
</dbReference>
<comment type="similarity">
    <text evidence="2">Belongs to the MoaE family.</text>
</comment>
<evidence type="ECO:0000313" key="14">
    <source>
        <dbReference type="Proteomes" id="UP000544872"/>
    </source>
</evidence>
<gene>
    <name evidence="13" type="ORF">FHS48_002182</name>
</gene>
<dbReference type="InterPro" id="IPR036563">
    <property type="entry name" value="MoaE_sf"/>
</dbReference>
<evidence type="ECO:0000256" key="6">
    <source>
        <dbReference type="ARBA" id="ARBA00025448"/>
    </source>
</evidence>
<dbReference type="CDD" id="cd00756">
    <property type="entry name" value="MoaE"/>
    <property type="match status" value="1"/>
</dbReference>
<evidence type="ECO:0000256" key="7">
    <source>
        <dbReference type="ARBA" id="ARBA00026066"/>
    </source>
</evidence>
<evidence type="ECO:0000256" key="3">
    <source>
        <dbReference type="ARBA" id="ARBA00011950"/>
    </source>
</evidence>
<dbReference type="InterPro" id="IPR003448">
    <property type="entry name" value="Mopterin_biosynth_MoaE"/>
</dbReference>
<dbReference type="Gene3D" id="3.90.1170.40">
    <property type="entry name" value="Molybdopterin biosynthesis MoaE subunit"/>
    <property type="match status" value="1"/>
</dbReference>
<dbReference type="PANTHER" id="PTHR23404">
    <property type="entry name" value="MOLYBDOPTERIN SYNTHASE RELATED"/>
    <property type="match status" value="1"/>
</dbReference>
<name>A0A7W9ZFW2_NOVIT</name>
<evidence type="ECO:0000313" key="13">
    <source>
        <dbReference type="EMBL" id="MBB6210757.1"/>
    </source>
</evidence>
<keyword evidence="13" id="KW-0808">Transferase</keyword>
<keyword evidence="14" id="KW-1185">Reference proteome</keyword>
<evidence type="ECO:0000256" key="4">
    <source>
        <dbReference type="ARBA" id="ARBA00013858"/>
    </source>
</evidence>
<evidence type="ECO:0000256" key="12">
    <source>
        <dbReference type="ARBA" id="ARBA00049878"/>
    </source>
</evidence>
<evidence type="ECO:0000256" key="5">
    <source>
        <dbReference type="ARBA" id="ARBA00023150"/>
    </source>
</evidence>
<comment type="pathway">
    <text evidence="1">Cofactor biosynthesis; molybdopterin biosynthesis.</text>
</comment>
<dbReference type="RefSeq" id="WP_184263581.1">
    <property type="nucleotide sequence ID" value="NZ_JACIIX010000007.1"/>
</dbReference>
<proteinExistence type="inferred from homology"/>
<dbReference type="AlphaFoldDB" id="A0A7W9ZFW2"/>
<dbReference type="GO" id="GO:0030366">
    <property type="term" value="F:molybdopterin synthase activity"/>
    <property type="evidence" value="ECO:0007669"/>
    <property type="project" value="UniProtKB-EC"/>
</dbReference>
<protein>
    <recommendedName>
        <fullName evidence="4">Molybdopterin synthase catalytic subunit</fullName>
        <ecNumber evidence="3">2.8.1.12</ecNumber>
    </recommendedName>
    <alternativeName>
        <fullName evidence="10">MPT synthase subunit 2</fullName>
    </alternativeName>
    <alternativeName>
        <fullName evidence="8">Molybdenum cofactor biosynthesis protein E</fullName>
    </alternativeName>
    <alternativeName>
        <fullName evidence="9">Molybdopterin-converting factor large subunit</fullName>
    </alternativeName>
    <alternativeName>
        <fullName evidence="11">Molybdopterin-converting factor subunit 2</fullName>
    </alternativeName>
</protein>
<evidence type="ECO:0000256" key="11">
    <source>
        <dbReference type="ARBA" id="ARBA00032474"/>
    </source>
</evidence>
<comment type="caution">
    <text evidence="13">The sequence shown here is derived from an EMBL/GenBank/DDBJ whole genome shotgun (WGS) entry which is preliminary data.</text>
</comment>
<evidence type="ECO:0000256" key="2">
    <source>
        <dbReference type="ARBA" id="ARBA00005426"/>
    </source>
</evidence>
<dbReference type="EMBL" id="JACIIX010000007">
    <property type="protein sequence ID" value="MBB6210757.1"/>
    <property type="molecule type" value="Genomic_DNA"/>
</dbReference>
<keyword evidence="5" id="KW-0501">Molybdenum cofactor biosynthesis</keyword>
<sequence>MIRVQTEDFDAGALLNGLMDDPAAGAVATFTGTVRDDSGTLTALTLEHYPGMTEKQLQALADEARRRWPLSAVVIVHRHGRLVPGDRIVFVGTRSAHRAAAFAACEFLMDWLKTRAPFWKQEQHGDSRSWVEAKSSDDTAADRWT</sequence>
<dbReference type="EC" id="2.8.1.12" evidence="3"/>
<evidence type="ECO:0000256" key="1">
    <source>
        <dbReference type="ARBA" id="ARBA00005046"/>
    </source>
</evidence>
<organism evidence="13 14">
    <name type="scientific">Novispirillum itersonii</name>
    <name type="common">Aquaspirillum itersonii</name>
    <dbReference type="NCBI Taxonomy" id="189"/>
    <lineage>
        <taxon>Bacteria</taxon>
        <taxon>Pseudomonadati</taxon>
        <taxon>Pseudomonadota</taxon>
        <taxon>Alphaproteobacteria</taxon>
        <taxon>Rhodospirillales</taxon>
        <taxon>Novispirillaceae</taxon>
        <taxon>Novispirillum</taxon>
    </lineage>
</organism>
<reference evidence="13 14" key="1">
    <citation type="submission" date="2020-08" db="EMBL/GenBank/DDBJ databases">
        <title>Genomic Encyclopedia of Type Strains, Phase IV (KMG-IV): sequencing the most valuable type-strain genomes for metagenomic binning, comparative biology and taxonomic classification.</title>
        <authorList>
            <person name="Goeker M."/>
        </authorList>
    </citation>
    <scope>NUCLEOTIDE SEQUENCE [LARGE SCALE GENOMIC DNA]</scope>
    <source>
        <strain evidence="13 14">DSM 11590</strain>
    </source>
</reference>
<dbReference type="GO" id="GO:0006777">
    <property type="term" value="P:Mo-molybdopterin cofactor biosynthetic process"/>
    <property type="evidence" value="ECO:0007669"/>
    <property type="project" value="UniProtKB-KW"/>
</dbReference>
<comment type="catalytic activity">
    <reaction evidence="12">
        <text>2 [molybdopterin-synthase sulfur-carrier protein]-C-terminal-Gly-aminoethanethioate + cyclic pyranopterin phosphate + H2O = molybdopterin + 2 [molybdopterin-synthase sulfur-carrier protein]-C-terminal Gly-Gly + 2 H(+)</text>
        <dbReference type="Rhea" id="RHEA:26333"/>
        <dbReference type="Rhea" id="RHEA-COMP:12202"/>
        <dbReference type="Rhea" id="RHEA-COMP:19907"/>
        <dbReference type="ChEBI" id="CHEBI:15377"/>
        <dbReference type="ChEBI" id="CHEBI:15378"/>
        <dbReference type="ChEBI" id="CHEBI:58698"/>
        <dbReference type="ChEBI" id="CHEBI:59648"/>
        <dbReference type="ChEBI" id="CHEBI:90778"/>
        <dbReference type="ChEBI" id="CHEBI:232372"/>
        <dbReference type="EC" id="2.8.1.12"/>
    </reaction>
</comment>
<dbReference type="UniPathway" id="UPA00344"/>
<comment type="function">
    <text evidence="6">Converts molybdopterin precursor Z into molybdopterin. This requires the incorporation of two sulfur atoms into precursor Z to generate a dithiolene group. The sulfur is provided by MoaD.</text>
</comment>
<evidence type="ECO:0000256" key="8">
    <source>
        <dbReference type="ARBA" id="ARBA00029745"/>
    </source>
</evidence>
<evidence type="ECO:0000256" key="10">
    <source>
        <dbReference type="ARBA" id="ARBA00030781"/>
    </source>
</evidence>
<accession>A0A7W9ZFW2</accession>
<comment type="subunit">
    <text evidence="7">Heterotetramer of 2 MoaD subunits and 2 MoaE subunits. Also stable as homodimer. The enzyme changes between these two forms during catalysis.</text>
</comment>
<evidence type="ECO:0000256" key="9">
    <source>
        <dbReference type="ARBA" id="ARBA00030407"/>
    </source>
</evidence>